<dbReference type="Proteomes" id="UP000480246">
    <property type="component" value="Unassembled WGS sequence"/>
</dbReference>
<gene>
    <name evidence="1" type="ORF">F9U64_20985</name>
</gene>
<proteinExistence type="predicted"/>
<reference evidence="1 2" key="1">
    <citation type="submission" date="2019-10" db="EMBL/GenBank/DDBJ databases">
        <title>Gracilibacillus sp. nov. isolated from rice seeds.</title>
        <authorList>
            <person name="He S."/>
        </authorList>
    </citation>
    <scope>NUCLEOTIDE SEQUENCE [LARGE SCALE GENOMIC DNA]</scope>
    <source>
        <strain evidence="1 2">TD8</strain>
    </source>
</reference>
<keyword evidence="2" id="KW-1185">Reference proteome</keyword>
<dbReference type="EMBL" id="WEID01000119">
    <property type="protein sequence ID" value="KAB8126010.1"/>
    <property type="molecule type" value="Genomic_DNA"/>
</dbReference>
<dbReference type="RefSeq" id="WP_153406832.1">
    <property type="nucleotide sequence ID" value="NZ_ML762454.1"/>
</dbReference>
<name>A0A7C8KRB2_9BACI</name>
<protein>
    <submittedName>
        <fullName evidence="1">Uncharacterized protein</fullName>
    </submittedName>
</protein>
<accession>A0A7C8KRB2</accession>
<comment type="caution">
    <text evidence="1">The sequence shown here is derived from an EMBL/GenBank/DDBJ whole genome shotgun (WGS) entry which is preliminary data.</text>
</comment>
<organism evidence="1 2">
    <name type="scientific">Gracilibacillus oryzae</name>
    <dbReference type="NCBI Taxonomy" id="1672701"/>
    <lineage>
        <taxon>Bacteria</taxon>
        <taxon>Bacillati</taxon>
        <taxon>Bacillota</taxon>
        <taxon>Bacilli</taxon>
        <taxon>Bacillales</taxon>
        <taxon>Bacillaceae</taxon>
        <taxon>Gracilibacillus</taxon>
    </lineage>
</organism>
<evidence type="ECO:0000313" key="2">
    <source>
        <dbReference type="Proteomes" id="UP000480246"/>
    </source>
</evidence>
<dbReference type="AlphaFoldDB" id="A0A7C8KRB2"/>
<dbReference type="PROSITE" id="PS51257">
    <property type="entry name" value="PROKAR_LIPOPROTEIN"/>
    <property type="match status" value="1"/>
</dbReference>
<evidence type="ECO:0000313" key="1">
    <source>
        <dbReference type="EMBL" id="KAB8126010.1"/>
    </source>
</evidence>
<sequence>MRRYLIILFLPAILIGCISSPGQNEGGLLTKEQVLKLSPVADMFEWDGKVYKSGIDWIEEEDLTKEKQLGEIGEGMATKLPVGAKIFAPEERRDILIVEHDGKEKRYLLQTGE</sequence>
<dbReference type="OrthoDB" id="1909991at2"/>